<organism evidence="2">
    <name type="scientific">marine sediment metagenome</name>
    <dbReference type="NCBI Taxonomy" id="412755"/>
    <lineage>
        <taxon>unclassified sequences</taxon>
        <taxon>metagenomes</taxon>
        <taxon>ecological metagenomes</taxon>
    </lineage>
</organism>
<proteinExistence type="predicted"/>
<name>X0SPD4_9ZZZZ</name>
<comment type="caution">
    <text evidence="2">The sequence shown here is derived from an EMBL/GenBank/DDBJ whole genome shotgun (WGS) entry which is preliminary data.</text>
</comment>
<dbReference type="Gene3D" id="3.40.50.2000">
    <property type="entry name" value="Glycogen Phosphorylase B"/>
    <property type="match status" value="2"/>
</dbReference>
<dbReference type="SUPFAM" id="SSF53756">
    <property type="entry name" value="UDP-Glycosyltransferase/glycogen phosphorylase"/>
    <property type="match status" value="1"/>
</dbReference>
<feature type="domain" description="Glycosyl transferase family 1" evidence="1">
    <location>
        <begin position="2"/>
        <end position="97"/>
    </location>
</feature>
<dbReference type="Pfam" id="PF00534">
    <property type="entry name" value="Glycos_transf_1"/>
    <property type="match status" value="1"/>
</dbReference>
<accession>X0SPD4</accession>
<dbReference type="InterPro" id="IPR001296">
    <property type="entry name" value="Glyco_trans_1"/>
</dbReference>
<evidence type="ECO:0000259" key="1">
    <source>
        <dbReference type="Pfam" id="PF00534"/>
    </source>
</evidence>
<protein>
    <recommendedName>
        <fullName evidence="1">Glycosyl transferase family 1 domain-containing protein</fullName>
    </recommendedName>
</protein>
<reference evidence="2" key="1">
    <citation type="journal article" date="2014" name="Front. Microbiol.">
        <title>High frequency of phylogenetically diverse reductive dehalogenase-homologous genes in deep subseafloor sedimentary metagenomes.</title>
        <authorList>
            <person name="Kawai M."/>
            <person name="Futagami T."/>
            <person name="Toyoda A."/>
            <person name="Takaki Y."/>
            <person name="Nishi S."/>
            <person name="Hori S."/>
            <person name="Arai W."/>
            <person name="Tsubouchi T."/>
            <person name="Morono Y."/>
            <person name="Uchiyama I."/>
            <person name="Ito T."/>
            <person name="Fujiyama A."/>
            <person name="Inagaki F."/>
            <person name="Takami H."/>
        </authorList>
    </citation>
    <scope>NUCLEOTIDE SEQUENCE</scope>
    <source>
        <strain evidence="2">Expedition CK06-06</strain>
    </source>
</reference>
<dbReference type="PANTHER" id="PTHR12526">
    <property type="entry name" value="GLYCOSYLTRANSFERASE"/>
    <property type="match status" value="1"/>
</dbReference>
<dbReference type="AlphaFoldDB" id="X0SPD4"/>
<gene>
    <name evidence="2" type="ORF">S01H1_08610</name>
</gene>
<dbReference type="GO" id="GO:0016757">
    <property type="term" value="F:glycosyltransferase activity"/>
    <property type="evidence" value="ECO:0007669"/>
    <property type="project" value="InterPro"/>
</dbReference>
<dbReference type="PANTHER" id="PTHR12526:SF638">
    <property type="entry name" value="SPORE COAT PROTEIN SA"/>
    <property type="match status" value="1"/>
</dbReference>
<evidence type="ECO:0000313" key="2">
    <source>
        <dbReference type="EMBL" id="GAF77742.1"/>
    </source>
</evidence>
<sequence>KNIVFMGYRSDIEAINNIIDIAVVPSIGFEAVPYTIKEAMRAGKSVITTDAGGCDEAVIHNRNGFVVPQKDPHMLAQAIMKLLEEKELMGQMGCAGQQYFKQKFILSEKVLEHERLYKNG</sequence>
<feature type="non-terminal residue" evidence="2">
    <location>
        <position position="1"/>
    </location>
</feature>
<dbReference type="EMBL" id="BARS01004407">
    <property type="protein sequence ID" value="GAF77742.1"/>
    <property type="molecule type" value="Genomic_DNA"/>
</dbReference>